<organism evidence="7 8">
    <name type="scientific">Filomicrobium insigne</name>
    <dbReference type="NCBI Taxonomy" id="418854"/>
    <lineage>
        <taxon>Bacteria</taxon>
        <taxon>Pseudomonadati</taxon>
        <taxon>Pseudomonadota</taxon>
        <taxon>Alphaproteobacteria</taxon>
        <taxon>Hyphomicrobiales</taxon>
        <taxon>Hyphomicrobiaceae</taxon>
        <taxon>Filomicrobium</taxon>
    </lineage>
</organism>
<accession>A0A1H0SK81</accession>
<evidence type="ECO:0000256" key="2">
    <source>
        <dbReference type="ARBA" id="ARBA00022723"/>
    </source>
</evidence>
<reference evidence="7 8" key="1">
    <citation type="submission" date="2016-10" db="EMBL/GenBank/DDBJ databases">
        <authorList>
            <person name="Varghese N."/>
            <person name="Submissions S."/>
        </authorList>
    </citation>
    <scope>NUCLEOTIDE SEQUENCE [LARGE SCALE GENOMIC DNA]</scope>
    <source>
        <strain evidence="7 8">CGMCC 1.6497</strain>
    </source>
</reference>
<evidence type="ECO:0000259" key="6">
    <source>
        <dbReference type="PROSITE" id="PS51007"/>
    </source>
</evidence>
<evidence type="ECO:0000256" key="1">
    <source>
        <dbReference type="ARBA" id="ARBA00022617"/>
    </source>
</evidence>
<dbReference type="RefSeq" id="WP_244512443.1">
    <property type="nucleotide sequence ID" value="NZ_FNJC01000004.1"/>
</dbReference>
<evidence type="ECO:0000256" key="5">
    <source>
        <dbReference type="SAM" id="SignalP"/>
    </source>
</evidence>
<name>A0A1H0SK81_9HYPH</name>
<evidence type="ECO:0000256" key="4">
    <source>
        <dbReference type="PROSITE-ProRule" id="PRU00433"/>
    </source>
</evidence>
<dbReference type="PROSITE" id="PS51007">
    <property type="entry name" value="CYTC"/>
    <property type="match status" value="1"/>
</dbReference>
<evidence type="ECO:0000256" key="3">
    <source>
        <dbReference type="ARBA" id="ARBA00023004"/>
    </source>
</evidence>
<dbReference type="EMBL" id="FNJC01000004">
    <property type="protein sequence ID" value="SDP42075.1"/>
    <property type="molecule type" value="Genomic_DNA"/>
</dbReference>
<evidence type="ECO:0000313" key="7">
    <source>
        <dbReference type="EMBL" id="SDP42075.1"/>
    </source>
</evidence>
<dbReference type="Proteomes" id="UP000198795">
    <property type="component" value="Unassembled WGS sequence"/>
</dbReference>
<protein>
    <submittedName>
        <fullName evidence="7">Sulfur-oxidizing protein SoxX</fullName>
    </submittedName>
</protein>
<keyword evidence="1 4" id="KW-0349">Heme</keyword>
<evidence type="ECO:0000313" key="8">
    <source>
        <dbReference type="Proteomes" id="UP000198795"/>
    </source>
</evidence>
<feature type="chain" id="PRO_5045508896" evidence="5">
    <location>
        <begin position="24"/>
        <end position="152"/>
    </location>
</feature>
<keyword evidence="5" id="KW-0732">Signal</keyword>
<dbReference type="InterPro" id="IPR030999">
    <property type="entry name" value="Thiosulf_SoxX"/>
</dbReference>
<feature type="signal peptide" evidence="5">
    <location>
        <begin position="1"/>
        <end position="23"/>
    </location>
</feature>
<keyword evidence="8" id="KW-1185">Reference proteome</keyword>
<dbReference type="Gene3D" id="1.10.760.10">
    <property type="entry name" value="Cytochrome c-like domain"/>
    <property type="match status" value="1"/>
</dbReference>
<keyword evidence="2 4" id="KW-0479">Metal-binding</keyword>
<gene>
    <name evidence="7" type="ORF">SAMN04488061_2932</name>
</gene>
<proteinExistence type="predicted"/>
<dbReference type="InterPro" id="IPR036909">
    <property type="entry name" value="Cyt_c-like_dom_sf"/>
</dbReference>
<sequence>MVKSRLTCLWLAAALVAATPVFGHEVVSYEIVGDAVPMALGGRVGDRQRGKVIVLDRRRGNCLICHTFPVANEPFQGDLGPALGDVGKRLSEGQIRLRLIDPLRLNPKSLMPAYYKVDGLREVAPEYQGKPALEAQEIEDVTAYLVSLKGQQ</sequence>
<dbReference type="SUPFAM" id="SSF46626">
    <property type="entry name" value="Cytochrome c"/>
    <property type="match status" value="1"/>
</dbReference>
<feature type="domain" description="Cytochrome c" evidence="6">
    <location>
        <begin position="45"/>
        <end position="149"/>
    </location>
</feature>
<comment type="caution">
    <text evidence="7">The sequence shown here is derived from an EMBL/GenBank/DDBJ whole genome shotgun (WGS) entry which is preliminary data.</text>
</comment>
<keyword evidence="3 4" id="KW-0408">Iron</keyword>
<dbReference type="NCBIfam" id="TIGR04485">
    <property type="entry name" value="thiosulf_SoxX"/>
    <property type="match status" value="1"/>
</dbReference>
<dbReference type="InterPro" id="IPR009056">
    <property type="entry name" value="Cyt_c-like_dom"/>
</dbReference>